<dbReference type="SMART" id="SM00316">
    <property type="entry name" value="S1"/>
    <property type="match status" value="1"/>
</dbReference>
<evidence type="ECO:0000256" key="9">
    <source>
        <dbReference type="SAM" id="Coils"/>
    </source>
</evidence>
<feature type="coiled-coil region" evidence="9">
    <location>
        <begin position="553"/>
        <end position="580"/>
    </location>
</feature>
<dbReference type="PANTHER" id="PTHR23355">
    <property type="entry name" value="RIBONUCLEASE"/>
    <property type="match status" value="1"/>
</dbReference>
<dbReference type="InterPro" id="IPR003029">
    <property type="entry name" value="S1_domain"/>
</dbReference>
<comment type="similarity">
    <text evidence="8">Belongs to the RNR ribonuclease family. RNase R subfamily.</text>
</comment>
<dbReference type="InterPro" id="IPR011805">
    <property type="entry name" value="RNase_R"/>
</dbReference>
<evidence type="ECO:0000313" key="11">
    <source>
        <dbReference type="EMBL" id="MCV2232002.1"/>
    </source>
</evidence>
<comment type="catalytic activity">
    <reaction evidence="1 8">
        <text>Exonucleolytic cleavage in the 3'- to 5'-direction to yield nucleoside 5'-phosphates.</text>
        <dbReference type="EC" id="3.1.13.1"/>
    </reaction>
</comment>
<dbReference type="InterPro" id="IPR013223">
    <property type="entry name" value="RNase_B_OB_dom"/>
</dbReference>
<dbReference type="Gene3D" id="2.40.50.140">
    <property type="entry name" value="Nucleic acid-binding proteins"/>
    <property type="match status" value="2"/>
</dbReference>
<comment type="subcellular location">
    <subcellularLocation>
        <location evidence="2 8">Cytoplasm</location>
    </subcellularLocation>
</comment>
<evidence type="ECO:0000256" key="5">
    <source>
        <dbReference type="ARBA" id="ARBA00022801"/>
    </source>
</evidence>
<dbReference type="PANTHER" id="PTHR23355:SF9">
    <property type="entry name" value="DIS3-LIKE EXONUCLEASE 2"/>
    <property type="match status" value="1"/>
</dbReference>
<dbReference type="RefSeq" id="WP_263608157.1">
    <property type="nucleotide sequence ID" value="NZ_JAOVQM010000002.1"/>
</dbReference>
<evidence type="ECO:0000256" key="2">
    <source>
        <dbReference type="ARBA" id="ARBA00004496"/>
    </source>
</evidence>
<keyword evidence="4 8" id="KW-0540">Nuclease</keyword>
<comment type="function">
    <text evidence="8">3'-5' exoribonuclease that releases 5'-nucleoside monophosphates and is involved in maturation of structured RNAs.</text>
</comment>
<sequence length="687" mass="78910">MKLITLFKDGATHTFESLQEITHLDAITLSGKLDELLNQKRVTKKDTLYTLKSSYAIGLLDIKNQGFGFLLQPEDDLYIYEEDMGFALDGDLVLVHVGARNKVVDVLEHNTTELVVHVKKMNTQYVFLPIKPLRLTIQVESKQPFLGGEVLLIGLEKYEGKTVFGTIKKTLGFETDPGMDILELVYQANWPYEFSKEALNEAETIESVDIAQRREVKDELIVTIDGTDAKDLDDAVALKKVDNHYVLSVHIADVSAYVQPNSFLDKDALDRTTSVYLADRVIPMLPRKLSNDLCSLNAGTRKKCLSVTMTLDLDANVIDHKIEQTWISVDKRLNYDEVNLFLDGETSLYTPQIELMIIQMAELSSILEEKRRERGALEFKSLEFKYETDDLGNIIDIHPYVTGRGQKLIESFMVLANETVSMHLSSMELPCIYRVHDKPTEEKLINVMNMVKEMGIKIPKLHHITPRTLQNIIDKLEGHPLEIVFHTMFLRAMQKAEYSGKNIGHYGLASKFYSHFTSPIRRYPDLLLHRLIRAFLIETDQFEANYKYYESVIETIAEKCSVMERKADELERETDKLKTTQFMANKKNQVFDAIISNITKAGIFVRLENGIEGLAPIRLMKDYYYFDDIRLTLKGKNNKQEFAIGKPIRVKLIDCDIVLRQLTFTVFEEKKNDTKEFHRHPKQKGKA</sequence>
<dbReference type="EC" id="3.1.13.1" evidence="8"/>
<keyword evidence="5 8" id="KW-0378">Hydrolase</keyword>
<proteinExistence type="inferred from homology"/>
<dbReference type="InterPro" id="IPR050180">
    <property type="entry name" value="RNR_Ribonuclease"/>
</dbReference>
<evidence type="ECO:0000313" key="12">
    <source>
        <dbReference type="Proteomes" id="UP001177160"/>
    </source>
</evidence>
<evidence type="ECO:0000256" key="1">
    <source>
        <dbReference type="ARBA" id="ARBA00001849"/>
    </source>
</evidence>
<dbReference type="InterPro" id="IPR004476">
    <property type="entry name" value="RNase_II/RNase_R"/>
</dbReference>
<reference evidence="11" key="1">
    <citation type="submission" date="2022-09" db="EMBL/GenBank/DDBJ databases">
        <title>Novel Mycoplasma species identified in domestic and wild animals.</title>
        <authorList>
            <person name="Volokhov D.V."/>
            <person name="Furtak V.A."/>
            <person name="Zagorodnyaya T.A."/>
        </authorList>
    </citation>
    <scope>NUCLEOTIDE SEQUENCE</scope>
    <source>
        <strain evidence="11">Oakley</strain>
    </source>
</reference>
<evidence type="ECO:0000256" key="3">
    <source>
        <dbReference type="ARBA" id="ARBA00022490"/>
    </source>
</evidence>
<evidence type="ECO:0000256" key="4">
    <source>
        <dbReference type="ARBA" id="ARBA00022722"/>
    </source>
</evidence>
<evidence type="ECO:0000256" key="7">
    <source>
        <dbReference type="ARBA" id="ARBA00022884"/>
    </source>
</evidence>
<dbReference type="PROSITE" id="PS50126">
    <property type="entry name" value="S1"/>
    <property type="match status" value="1"/>
</dbReference>
<dbReference type="Proteomes" id="UP001177160">
    <property type="component" value="Unassembled WGS sequence"/>
</dbReference>
<dbReference type="NCBIfam" id="TIGR00358">
    <property type="entry name" value="3_prime_RNase"/>
    <property type="match status" value="1"/>
</dbReference>
<dbReference type="PROSITE" id="PS01175">
    <property type="entry name" value="RIBONUCLEASE_II"/>
    <property type="match status" value="1"/>
</dbReference>
<keyword evidence="6 8" id="KW-0269">Exonuclease</keyword>
<dbReference type="HAMAP" id="MF_01895">
    <property type="entry name" value="RNase_R"/>
    <property type="match status" value="1"/>
</dbReference>
<evidence type="ECO:0000256" key="8">
    <source>
        <dbReference type="HAMAP-Rule" id="MF_01895"/>
    </source>
</evidence>
<keyword evidence="12" id="KW-1185">Reference proteome</keyword>
<accession>A0ABT2Y5I2</accession>
<keyword evidence="3 8" id="KW-0963">Cytoplasm</keyword>
<evidence type="ECO:0000259" key="10">
    <source>
        <dbReference type="PROSITE" id="PS50126"/>
    </source>
</evidence>
<gene>
    <name evidence="8 11" type="primary">rnr</name>
    <name evidence="11" type="ORF">N7548_04085</name>
</gene>
<organism evidence="11 12">
    <name type="scientific">Paracholeplasma manati</name>
    <dbReference type="NCBI Taxonomy" id="591373"/>
    <lineage>
        <taxon>Bacteria</taxon>
        <taxon>Bacillati</taxon>
        <taxon>Mycoplasmatota</taxon>
        <taxon>Mollicutes</taxon>
        <taxon>Acholeplasmatales</taxon>
        <taxon>Acholeplasmataceae</taxon>
        <taxon>Paracholeplasma</taxon>
    </lineage>
</organism>
<name>A0ABT2Y5I2_9MOLU</name>
<dbReference type="Pfam" id="PF00773">
    <property type="entry name" value="RNB"/>
    <property type="match status" value="1"/>
</dbReference>
<dbReference type="InterPro" id="IPR001900">
    <property type="entry name" value="RNase_II/R"/>
</dbReference>
<dbReference type="InterPro" id="IPR022966">
    <property type="entry name" value="RNase_II/R_CS"/>
</dbReference>
<dbReference type="Pfam" id="PF08206">
    <property type="entry name" value="OB_RNB"/>
    <property type="match status" value="1"/>
</dbReference>
<dbReference type="InterPro" id="IPR012340">
    <property type="entry name" value="NA-bd_OB-fold"/>
</dbReference>
<keyword evidence="7 8" id="KW-0694">RNA-binding</keyword>
<feature type="domain" description="S1 motif" evidence="10">
    <location>
        <begin position="588"/>
        <end position="667"/>
    </location>
</feature>
<protein>
    <recommendedName>
        <fullName evidence="8">Ribonuclease R</fullName>
        <shortName evidence="8">RNase R</shortName>
        <ecNumber evidence="8">3.1.13.1</ecNumber>
    </recommendedName>
</protein>
<dbReference type="Pfam" id="PF00575">
    <property type="entry name" value="S1"/>
    <property type="match status" value="1"/>
</dbReference>
<keyword evidence="9" id="KW-0175">Coiled coil</keyword>
<dbReference type="CDD" id="cd00164">
    <property type="entry name" value="S1_like"/>
    <property type="match status" value="1"/>
</dbReference>
<dbReference type="SUPFAM" id="SSF50249">
    <property type="entry name" value="Nucleic acid-binding proteins"/>
    <property type="match status" value="2"/>
</dbReference>
<dbReference type="NCBIfam" id="TIGR02063">
    <property type="entry name" value="RNase_R"/>
    <property type="match status" value="1"/>
</dbReference>
<comment type="caution">
    <text evidence="11">The sequence shown here is derived from an EMBL/GenBank/DDBJ whole genome shotgun (WGS) entry which is preliminary data.</text>
</comment>
<dbReference type="SMART" id="SM00955">
    <property type="entry name" value="RNB"/>
    <property type="match status" value="1"/>
</dbReference>
<evidence type="ECO:0000256" key="6">
    <source>
        <dbReference type="ARBA" id="ARBA00022839"/>
    </source>
</evidence>
<dbReference type="EMBL" id="JAOVQM010000002">
    <property type="protein sequence ID" value="MCV2232002.1"/>
    <property type="molecule type" value="Genomic_DNA"/>
</dbReference>